<evidence type="ECO:0000313" key="1">
    <source>
        <dbReference type="EMBL" id="CEK50256.1"/>
    </source>
</evidence>
<dbReference type="EMBL" id="HACG01003391">
    <property type="protein sequence ID" value="CEK50256.1"/>
    <property type="molecule type" value="Transcribed_RNA"/>
</dbReference>
<dbReference type="Gene3D" id="2.170.270.10">
    <property type="entry name" value="SET domain"/>
    <property type="match status" value="1"/>
</dbReference>
<feature type="non-terminal residue" evidence="1">
    <location>
        <position position="67"/>
    </location>
</feature>
<feature type="non-terminal residue" evidence="1">
    <location>
        <position position="1"/>
    </location>
</feature>
<protein>
    <submittedName>
        <fullName evidence="1">Uncharacterized protein</fullName>
    </submittedName>
</protein>
<dbReference type="InterPro" id="IPR046341">
    <property type="entry name" value="SET_dom_sf"/>
</dbReference>
<name>A0A0B6Y317_9EUPU</name>
<reference evidence="1" key="1">
    <citation type="submission" date="2014-12" db="EMBL/GenBank/DDBJ databases">
        <title>Insight into the proteome of Arion vulgaris.</title>
        <authorList>
            <person name="Aradska J."/>
            <person name="Bulat T."/>
            <person name="Smidak R."/>
            <person name="Sarate P."/>
            <person name="Gangsoo J."/>
            <person name="Sialana F."/>
            <person name="Bilban M."/>
            <person name="Lubec G."/>
        </authorList>
    </citation>
    <scope>NUCLEOTIDE SEQUENCE</scope>
    <source>
        <tissue evidence="1">Skin</tissue>
    </source>
</reference>
<proteinExistence type="predicted"/>
<organism evidence="1">
    <name type="scientific">Arion vulgaris</name>
    <dbReference type="NCBI Taxonomy" id="1028688"/>
    <lineage>
        <taxon>Eukaryota</taxon>
        <taxon>Metazoa</taxon>
        <taxon>Spiralia</taxon>
        <taxon>Lophotrochozoa</taxon>
        <taxon>Mollusca</taxon>
        <taxon>Gastropoda</taxon>
        <taxon>Heterobranchia</taxon>
        <taxon>Euthyneura</taxon>
        <taxon>Panpulmonata</taxon>
        <taxon>Eupulmonata</taxon>
        <taxon>Stylommatophora</taxon>
        <taxon>Helicina</taxon>
        <taxon>Arionoidea</taxon>
        <taxon>Arionidae</taxon>
        <taxon>Arion</taxon>
    </lineage>
</organism>
<sequence length="67" mass="7357">EQEGQHTSTEDTAVWCEKCGIHNIGDCFIHGGKMTVTPDNAMPTRACLSLPKILTLKRVRDSDPCSL</sequence>
<dbReference type="AlphaFoldDB" id="A0A0B6Y317"/>
<accession>A0A0B6Y317</accession>
<gene>
    <name evidence="1" type="primary">ORF10246</name>
</gene>